<proteinExistence type="predicted"/>
<dbReference type="InterPro" id="IPR007278">
    <property type="entry name" value="DUF397"/>
</dbReference>
<accession>B5GXW1</accession>
<gene>
    <name evidence="2" type="ORF">SCLAV_2137</name>
</gene>
<evidence type="ECO:0000259" key="1">
    <source>
        <dbReference type="Pfam" id="PF04149"/>
    </source>
</evidence>
<feature type="domain" description="DUF397" evidence="1">
    <location>
        <begin position="10"/>
        <end position="62"/>
    </location>
</feature>
<dbReference type="OrthoDB" id="4570646at2"/>
<dbReference type="RefSeq" id="WP_003956754.1">
    <property type="nucleotide sequence ID" value="NZ_CM000913.1"/>
</dbReference>
<dbReference type="STRING" id="1901.BB341_17630"/>
<dbReference type="Proteomes" id="UP000002357">
    <property type="component" value="Chromosome"/>
</dbReference>
<protein>
    <submittedName>
        <fullName evidence="2">Putative regulatory protein</fullName>
    </submittedName>
</protein>
<organism evidence="2 3">
    <name type="scientific">Streptomyces clavuligerus</name>
    <dbReference type="NCBI Taxonomy" id="1901"/>
    <lineage>
        <taxon>Bacteria</taxon>
        <taxon>Bacillati</taxon>
        <taxon>Actinomycetota</taxon>
        <taxon>Actinomycetes</taxon>
        <taxon>Kitasatosporales</taxon>
        <taxon>Streptomycetaceae</taxon>
        <taxon>Streptomyces</taxon>
    </lineage>
</organism>
<evidence type="ECO:0000313" key="2">
    <source>
        <dbReference type="EMBL" id="EFG07210.1"/>
    </source>
</evidence>
<reference evidence="2 3" key="1">
    <citation type="journal article" date="2010" name="Genome Biol. Evol.">
        <title>The sequence of a 1.8-mb bacterial linear plasmid reveals a rich evolutionary reservoir of secondary metabolic pathways.</title>
        <authorList>
            <person name="Medema M.H."/>
            <person name="Trefzer A."/>
            <person name="Kovalchuk A."/>
            <person name="van den Berg M."/>
            <person name="Mueller U."/>
            <person name="Heijne W."/>
            <person name="Wu L."/>
            <person name="Alam M.T."/>
            <person name="Ronning C.M."/>
            <person name="Nierman W.C."/>
            <person name="Bovenberg R.A.L."/>
            <person name="Breitling R."/>
            <person name="Takano E."/>
        </authorList>
    </citation>
    <scope>NUCLEOTIDE SEQUENCE [LARGE SCALE GENOMIC DNA]</scope>
    <source>
        <strain evidence="3">ATCC 27064 / DSM 738 / JCM 4710 / NBRC 13307 / NCIMB 12785 / NRRL 3585 / VKM Ac-602</strain>
    </source>
</reference>
<keyword evidence="3" id="KW-1185">Reference proteome</keyword>
<evidence type="ECO:0000313" key="3">
    <source>
        <dbReference type="Proteomes" id="UP000002357"/>
    </source>
</evidence>
<dbReference type="EMBL" id="CM000913">
    <property type="protein sequence ID" value="EFG07210.1"/>
    <property type="molecule type" value="Genomic_DNA"/>
</dbReference>
<name>B5GXW1_STRCL</name>
<dbReference type="Pfam" id="PF04149">
    <property type="entry name" value="DUF397"/>
    <property type="match status" value="1"/>
</dbReference>
<sequence>MRTRPDLTTAHWRKSTYSNGEEADCVEVGDGLPGLVPVRDSKTPTGPAVTFGAPAWTAFIDDLAR</sequence>
<dbReference type="GeneID" id="93731270"/>
<dbReference type="AlphaFoldDB" id="B5GXW1"/>
<dbReference type="KEGG" id="sclf:BB341_17630"/>